<sequence length="208" mass="23253">MWRNHADPVANGNFWEQIGGKRKNRDHAGILATITGRPPARHERSASVERNEAKQTLESIRLLIHYSTNCCHGGSTIPQKVEHPMFVSQERAASCQTRPSPKRTQTSQRTNKLVSNEFFLGWTIHDWQGSDEQESKSRNRTAVMSFPVTQPQRTNANYALTLVVVVLHPVGEWQRSNGVAWGLKEDGGAGLLIMVEPLGCCGFLLARL</sequence>
<dbReference type="AlphaFoldDB" id="A0A7S2YSI6"/>
<accession>A0A7S2YSI6</accession>
<protein>
    <submittedName>
        <fullName evidence="2">Uncharacterized protein</fullName>
    </submittedName>
</protein>
<gene>
    <name evidence="2" type="ORF">APAL1065_LOCUS26395</name>
</gene>
<reference evidence="2" key="1">
    <citation type="submission" date="2021-01" db="EMBL/GenBank/DDBJ databases">
        <authorList>
            <person name="Corre E."/>
            <person name="Pelletier E."/>
            <person name="Niang G."/>
            <person name="Scheremetjew M."/>
            <person name="Finn R."/>
            <person name="Kale V."/>
            <person name="Holt S."/>
            <person name="Cochrane G."/>
            <person name="Meng A."/>
            <person name="Brown T."/>
            <person name="Cohen L."/>
        </authorList>
    </citation>
    <scope>NUCLEOTIDE SEQUENCE</scope>
    <source>
        <strain evidence="2">CCMP125</strain>
    </source>
</reference>
<evidence type="ECO:0000256" key="1">
    <source>
        <dbReference type="SAM" id="MobiDB-lite"/>
    </source>
</evidence>
<proteinExistence type="predicted"/>
<name>A0A7S2YSI6_9STRA</name>
<organism evidence="2">
    <name type="scientific">Entomoneis paludosa</name>
    <dbReference type="NCBI Taxonomy" id="265537"/>
    <lineage>
        <taxon>Eukaryota</taxon>
        <taxon>Sar</taxon>
        <taxon>Stramenopiles</taxon>
        <taxon>Ochrophyta</taxon>
        <taxon>Bacillariophyta</taxon>
        <taxon>Bacillariophyceae</taxon>
        <taxon>Bacillariophycidae</taxon>
        <taxon>Entomoneidaceae</taxon>
        <taxon>Entomoneis</taxon>
    </lineage>
</organism>
<evidence type="ECO:0000313" key="2">
    <source>
        <dbReference type="EMBL" id="CAD9993485.1"/>
    </source>
</evidence>
<feature type="compositionally biased region" description="Polar residues" evidence="1">
    <location>
        <begin position="94"/>
        <end position="110"/>
    </location>
</feature>
<feature type="region of interest" description="Disordered" evidence="1">
    <location>
        <begin position="90"/>
        <end position="110"/>
    </location>
</feature>
<dbReference type="EMBL" id="HBHT01039270">
    <property type="protein sequence ID" value="CAD9993485.1"/>
    <property type="molecule type" value="Transcribed_RNA"/>
</dbReference>